<dbReference type="SUPFAM" id="SSF52540">
    <property type="entry name" value="P-loop containing nucleoside triphosphate hydrolases"/>
    <property type="match status" value="1"/>
</dbReference>
<keyword evidence="6" id="KW-1185">Reference proteome</keyword>
<dbReference type="Proteomes" id="UP000836404">
    <property type="component" value="Unassembled WGS sequence"/>
</dbReference>
<reference evidence="5 6" key="1">
    <citation type="submission" date="2020-10" db="EMBL/GenBank/DDBJ databases">
        <authorList>
            <person name="Sedaghatjoo S."/>
        </authorList>
    </citation>
    <scope>NUCLEOTIDE SEQUENCE [LARGE SCALE GENOMIC DNA]</scope>
    <source>
        <strain evidence="5 6">LLFL</strain>
    </source>
</reference>
<dbReference type="Gene3D" id="3.40.50.300">
    <property type="entry name" value="P-loop containing nucleotide triphosphate hydrolases"/>
    <property type="match status" value="1"/>
</dbReference>
<evidence type="ECO:0000256" key="1">
    <source>
        <dbReference type="ARBA" id="ARBA00022741"/>
    </source>
</evidence>
<dbReference type="GO" id="GO:0016787">
    <property type="term" value="F:hydrolase activity"/>
    <property type="evidence" value="ECO:0007669"/>
    <property type="project" value="UniProtKB-KW"/>
</dbReference>
<dbReference type="InterPro" id="IPR001650">
    <property type="entry name" value="Helicase_C-like"/>
</dbReference>
<proteinExistence type="predicted"/>
<feature type="domain" description="Helicase C-terminal" evidence="4">
    <location>
        <begin position="1"/>
        <end position="94"/>
    </location>
</feature>
<sequence>MVFLISTRAGGVGLNLTAANHVWLLDYWWNTSVENQAIDRIHRLGQTKAVTVHRYMIENTIEERIIRIQKRKDALVMNALAGNKTTDQTLENLKLLFDD</sequence>
<protein>
    <recommendedName>
        <fullName evidence="4">Helicase C-terminal domain-containing protein</fullName>
    </recommendedName>
</protein>
<evidence type="ECO:0000259" key="4">
    <source>
        <dbReference type="PROSITE" id="PS51194"/>
    </source>
</evidence>
<evidence type="ECO:0000256" key="2">
    <source>
        <dbReference type="ARBA" id="ARBA00022801"/>
    </source>
</evidence>
<dbReference type="GO" id="GO:0005524">
    <property type="term" value="F:ATP binding"/>
    <property type="evidence" value="ECO:0007669"/>
    <property type="project" value="UniProtKB-KW"/>
</dbReference>
<dbReference type="GO" id="GO:0008094">
    <property type="term" value="F:ATP-dependent activity, acting on DNA"/>
    <property type="evidence" value="ECO:0007669"/>
    <property type="project" value="TreeGrafter"/>
</dbReference>
<dbReference type="InterPro" id="IPR027417">
    <property type="entry name" value="P-loop_NTPase"/>
</dbReference>
<evidence type="ECO:0000313" key="5">
    <source>
        <dbReference type="EMBL" id="CAD6960300.1"/>
    </source>
</evidence>
<dbReference type="PANTHER" id="PTHR45626">
    <property type="entry name" value="TRANSCRIPTION TERMINATION FACTOR 2-RELATED"/>
    <property type="match status" value="1"/>
</dbReference>
<dbReference type="InterPro" id="IPR049730">
    <property type="entry name" value="SNF2/RAD54-like_C"/>
</dbReference>
<organism evidence="5 6">
    <name type="scientific">Tilletia laevis</name>
    <dbReference type="NCBI Taxonomy" id="157183"/>
    <lineage>
        <taxon>Eukaryota</taxon>
        <taxon>Fungi</taxon>
        <taxon>Dikarya</taxon>
        <taxon>Basidiomycota</taxon>
        <taxon>Ustilaginomycotina</taxon>
        <taxon>Exobasidiomycetes</taxon>
        <taxon>Tilletiales</taxon>
        <taxon>Tilletiaceae</taxon>
        <taxon>Tilletia</taxon>
    </lineage>
</organism>
<dbReference type="GO" id="GO:0006281">
    <property type="term" value="P:DNA repair"/>
    <property type="evidence" value="ECO:0007669"/>
    <property type="project" value="TreeGrafter"/>
</dbReference>
<keyword evidence="2" id="KW-0378">Hydrolase</keyword>
<dbReference type="PANTHER" id="PTHR45626:SF22">
    <property type="entry name" value="DNA REPAIR PROTEIN RAD5"/>
    <property type="match status" value="1"/>
</dbReference>
<keyword evidence="1" id="KW-0547">Nucleotide-binding</keyword>
<keyword evidence="3" id="KW-0067">ATP-binding</keyword>
<dbReference type="CDD" id="cd18793">
    <property type="entry name" value="SF2_C_SNF"/>
    <property type="match status" value="1"/>
</dbReference>
<gene>
    <name evidence="5" type="ORF">JKILLFL_G6242</name>
</gene>
<evidence type="ECO:0000256" key="3">
    <source>
        <dbReference type="ARBA" id="ARBA00022840"/>
    </source>
</evidence>
<dbReference type="PROSITE" id="PS51194">
    <property type="entry name" value="HELICASE_CTER"/>
    <property type="match status" value="1"/>
</dbReference>
<accession>A0A9N8M595</accession>
<comment type="caution">
    <text evidence="5">The sequence shown here is derived from an EMBL/GenBank/DDBJ whole genome shotgun (WGS) entry which is preliminary data.</text>
</comment>
<evidence type="ECO:0000313" key="6">
    <source>
        <dbReference type="Proteomes" id="UP000836404"/>
    </source>
</evidence>
<name>A0A9N8M595_9BASI</name>
<dbReference type="InterPro" id="IPR050628">
    <property type="entry name" value="SNF2_RAD54_helicase_TF"/>
</dbReference>
<dbReference type="AlphaFoldDB" id="A0A9N8M595"/>
<dbReference type="GO" id="GO:0005634">
    <property type="term" value="C:nucleus"/>
    <property type="evidence" value="ECO:0007669"/>
    <property type="project" value="TreeGrafter"/>
</dbReference>
<dbReference type="EMBL" id="CAJHJF010006987">
    <property type="protein sequence ID" value="CAD6960300.1"/>
    <property type="molecule type" value="Genomic_DNA"/>
</dbReference>
<dbReference type="Pfam" id="PF00271">
    <property type="entry name" value="Helicase_C"/>
    <property type="match status" value="1"/>
</dbReference>